<dbReference type="OrthoDB" id="6039366at2"/>
<dbReference type="EMBL" id="AJLO02000018">
    <property type="protein sequence ID" value="KOE99560.1"/>
    <property type="molecule type" value="Genomic_DNA"/>
</dbReference>
<dbReference type="Pfam" id="PF19740">
    <property type="entry name" value="DUF6229"/>
    <property type="match status" value="1"/>
</dbReference>
<dbReference type="Proteomes" id="UP000036890">
    <property type="component" value="Unassembled WGS sequence"/>
</dbReference>
<reference evidence="1 2" key="1">
    <citation type="journal article" date="2012" name="J. Bacteriol.">
        <title>Genome sequence of a novel nicotine-degrading strain, Pseudomonas geniculata N1.</title>
        <authorList>
            <person name="Tang H."/>
            <person name="Yu H."/>
            <person name="Tai C."/>
            <person name="Huang K."/>
            <person name="Liu Y."/>
            <person name="Wang L."/>
            <person name="Yao Y."/>
            <person name="Wu G."/>
            <person name="Xu P."/>
        </authorList>
    </citation>
    <scope>NUCLEOTIDE SEQUENCE [LARGE SCALE GENOMIC DNA]</scope>
    <source>
        <strain evidence="1 2">N1</strain>
    </source>
</reference>
<protein>
    <submittedName>
        <fullName evidence="1">Uncharacterized protein</fullName>
    </submittedName>
</protein>
<name>A0A0L8AB87_9GAMM</name>
<evidence type="ECO:0000313" key="1">
    <source>
        <dbReference type="EMBL" id="KOE99560.1"/>
    </source>
</evidence>
<organism evidence="1 2">
    <name type="scientific">Stenotrophomonas geniculata N1</name>
    <dbReference type="NCBI Taxonomy" id="1167641"/>
    <lineage>
        <taxon>Bacteria</taxon>
        <taxon>Pseudomonadati</taxon>
        <taxon>Pseudomonadota</taxon>
        <taxon>Gammaproteobacteria</taxon>
        <taxon>Lysobacterales</taxon>
        <taxon>Lysobacteraceae</taxon>
        <taxon>Stenotrophomonas</taxon>
    </lineage>
</organism>
<gene>
    <name evidence="1" type="ORF">W7K_09020</name>
</gene>
<proteinExistence type="predicted"/>
<comment type="caution">
    <text evidence="1">The sequence shown here is derived from an EMBL/GenBank/DDBJ whole genome shotgun (WGS) entry which is preliminary data.</text>
</comment>
<dbReference type="AlphaFoldDB" id="A0A0L8AB87"/>
<accession>A0A0L8AB87</accession>
<dbReference type="GeneID" id="90526523"/>
<dbReference type="InterPro" id="IPR046197">
    <property type="entry name" value="DUF6229"/>
</dbReference>
<sequence>MDLNDDVVSGWLNGSDDVDGCANPAGSLFIYGAAATEAALTGASDTMITGGTNECTTTVSVINHCLCC</sequence>
<evidence type="ECO:0000313" key="2">
    <source>
        <dbReference type="Proteomes" id="UP000036890"/>
    </source>
</evidence>
<dbReference type="RefSeq" id="WP_010484314.1">
    <property type="nucleotide sequence ID" value="NZ_AJLO02000018.1"/>
</dbReference>